<dbReference type="RefSeq" id="WP_301140938.1">
    <property type="nucleotide sequence ID" value="NZ_JAUHQA010000001.1"/>
</dbReference>
<evidence type="ECO:0000313" key="7">
    <source>
        <dbReference type="Proteomes" id="UP001172708"/>
    </source>
</evidence>
<evidence type="ECO:0000256" key="2">
    <source>
        <dbReference type="ARBA" id="ARBA00023015"/>
    </source>
</evidence>
<organism evidence="6 7">
    <name type="scientific">Demequina muriae</name>
    <dbReference type="NCBI Taxonomy" id="3051664"/>
    <lineage>
        <taxon>Bacteria</taxon>
        <taxon>Bacillati</taxon>
        <taxon>Actinomycetota</taxon>
        <taxon>Actinomycetes</taxon>
        <taxon>Micrococcales</taxon>
        <taxon>Demequinaceae</taxon>
        <taxon>Demequina</taxon>
    </lineage>
</organism>
<dbReference type="CDD" id="cd06267">
    <property type="entry name" value="PBP1_LacI_sugar_binding-like"/>
    <property type="match status" value="1"/>
</dbReference>
<dbReference type="InterPro" id="IPR001761">
    <property type="entry name" value="Peripla_BP/Lac1_sug-bd_dom"/>
</dbReference>
<dbReference type="SUPFAM" id="SSF53822">
    <property type="entry name" value="Periplasmic binding protein-like I"/>
    <property type="match status" value="1"/>
</dbReference>
<keyword evidence="2" id="KW-0805">Transcription regulation</keyword>
<dbReference type="PANTHER" id="PTHR30146">
    <property type="entry name" value="LACI-RELATED TRANSCRIPTIONAL REPRESSOR"/>
    <property type="match status" value="1"/>
</dbReference>
<keyword evidence="3 6" id="KW-0238">DNA-binding</keyword>
<dbReference type="PROSITE" id="PS50932">
    <property type="entry name" value="HTH_LACI_2"/>
    <property type="match status" value="1"/>
</dbReference>
<gene>
    <name evidence="6" type="ORF">QQX02_02215</name>
</gene>
<evidence type="ECO:0000313" key="6">
    <source>
        <dbReference type="EMBL" id="MDN4479742.1"/>
    </source>
</evidence>
<dbReference type="EMBL" id="JAUHQA010000001">
    <property type="protein sequence ID" value="MDN4479742.1"/>
    <property type="molecule type" value="Genomic_DNA"/>
</dbReference>
<dbReference type="PANTHER" id="PTHR30146:SF148">
    <property type="entry name" value="HTH-TYPE TRANSCRIPTIONAL REPRESSOR PURR-RELATED"/>
    <property type="match status" value="1"/>
</dbReference>
<reference evidence="6" key="1">
    <citation type="submission" date="2023-06" db="EMBL/GenBank/DDBJ databases">
        <title>Egi l300058.</title>
        <authorList>
            <person name="Gao L."/>
            <person name="Fang B.-Z."/>
            <person name="Li W.-J."/>
        </authorList>
    </citation>
    <scope>NUCLEOTIDE SEQUENCE</scope>
    <source>
        <strain evidence="6">EGI L300058</strain>
    </source>
</reference>
<dbReference type="GO" id="GO:0003677">
    <property type="term" value="F:DNA binding"/>
    <property type="evidence" value="ECO:0007669"/>
    <property type="project" value="UniProtKB-KW"/>
</dbReference>
<dbReference type="PROSITE" id="PS00356">
    <property type="entry name" value="HTH_LACI_1"/>
    <property type="match status" value="1"/>
</dbReference>
<dbReference type="SMART" id="SM00354">
    <property type="entry name" value="HTH_LACI"/>
    <property type="match status" value="1"/>
</dbReference>
<dbReference type="Gene3D" id="3.40.50.2300">
    <property type="match status" value="2"/>
</dbReference>
<evidence type="ECO:0000256" key="3">
    <source>
        <dbReference type="ARBA" id="ARBA00023125"/>
    </source>
</evidence>
<evidence type="ECO:0000259" key="5">
    <source>
        <dbReference type="PROSITE" id="PS50932"/>
    </source>
</evidence>
<dbReference type="InterPro" id="IPR010982">
    <property type="entry name" value="Lambda_DNA-bd_dom_sf"/>
</dbReference>
<dbReference type="Pfam" id="PF00356">
    <property type="entry name" value="LacI"/>
    <property type="match status" value="1"/>
</dbReference>
<accession>A0ABT8GE90</accession>
<keyword evidence="7" id="KW-1185">Reference proteome</keyword>
<evidence type="ECO:0000256" key="1">
    <source>
        <dbReference type="ARBA" id="ARBA00022491"/>
    </source>
</evidence>
<comment type="caution">
    <text evidence="6">The sequence shown here is derived from an EMBL/GenBank/DDBJ whole genome shotgun (WGS) entry which is preliminary data.</text>
</comment>
<proteinExistence type="predicted"/>
<dbReference type="Gene3D" id="1.10.260.40">
    <property type="entry name" value="lambda repressor-like DNA-binding domains"/>
    <property type="match status" value="1"/>
</dbReference>
<dbReference type="Proteomes" id="UP001172708">
    <property type="component" value="Unassembled WGS sequence"/>
</dbReference>
<evidence type="ECO:0000256" key="4">
    <source>
        <dbReference type="ARBA" id="ARBA00023163"/>
    </source>
</evidence>
<name>A0ABT8GE90_9MICO</name>
<feature type="domain" description="HTH lacI-type" evidence="5">
    <location>
        <begin position="2"/>
        <end position="55"/>
    </location>
</feature>
<sequence>MATIYEVAAHAEVSPATVSRVMNGTAVRPELETRVREAIAHLEYRPSRRARSLRTNQSEMVALVIPDIENPFFTALARGAEGVMRQAGYSLVLCNTDDNPDYEASYVQVIQDEGMPGAIVAPSSTGTAFVPLLDEGRPVVAVDRHIEDPRADAVMADNFAGAAEATEWQFAQGSSRVACITGPPHAETARARAEAWREVCERNGGALDEYLVWTDFQPEGGADALDYLLDLPIPPNGIVAANNLTAVGMLAAMVRRGINPGEITVSACEMLPRFSLPLSSLLTVPLPAREIGAHAARLLLARIDGDTSPAKNVVLDSDGNVVSAPPHPATPPAS</sequence>
<dbReference type="Pfam" id="PF00532">
    <property type="entry name" value="Peripla_BP_1"/>
    <property type="match status" value="1"/>
</dbReference>
<keyword evidence="1" id="KW-0678">Repressor</keyword>
<dbReference type="InterPro" id="IPR000843">
    <property type="entry name" value="HTH_LacI"/>
</dbReference>
<protein>
    <submittedName>
        <fullName evidence="6">LacI family DNA-binding transcriptional regulator</fullName>
    </submittedName>
</protein>
<dbReference type="SUPFAM" id="SSF47413">
    <property type="entry name" value="lambda repressor-like DNA-binding domains"/>
    <property type="match status" value="1"/>
</dbReference>
<dbReference type="CDD" id="cd01392">
    <property type="entry name" value="HTH_LacI"/>
    <property type="match status" value="1"/>
</dbReference>
<keyword evidence="4" id="KW-0804">Transcription</keyword>
<dbReference type="InterPro" id="IPR028082">
    <property type="entry name" value="Peripla_BP_I"/>
</dbReference>